<dbReference type="AlphaFoldDB" id="A0A5D4GXG8"/>
<dbReference type="Proteomes" id="UP000323258">
    <property type="component" value="Unassembled WGS sequence"/>
</dbReference>
<proteinExistence type="predicted"/>
<dbReference type="InterPro" id="IPR009553">
    <property type="entry name" value="DUF1173"/>
</dbReference>
<protein>
    <submittedName>
        <fullName evidence="1">DUF1173 domain-containing protein</fullName>
    </submittedName>
</protein>
<evidence type="ECO:0000313" key="1">
    <source>
        <dbReference type="EMBL" id="TYR33561.1"/>
    </source>
</evidence>
<keyword evidence="2" id="KW-1185">Reference proteome</keyword>
<comment type="caution">
    <text evidence="1">The sequence shown here is derived from an EMBL/GenBank/DDBJ whole genome shotgun (WGS) entry which is preliminary data.</text>
</comment>
<accession>A0A5D4GXG8</accession>
<reference evidence="1 2" key="2">
    <citation type="submission" date="2019-09" db="EMBL/GenBank/DDBJ databases">
        <title>Mesorhizobium sp. MaA-C15 isolated from Microcystis aeruginosa.</title>
        <authorList>
            <person name="Jeong S.E."/>
            <person name="Jin H.M."/>
            <person name="Jeon C.O."/>
        </authorList>
    </citation>
    <scope>NUCLEOTIDE SEQUENCE [LARGE SCALE GENOMIC DNA]</scope>
    <source>
        <strain evidence="1 2">MaA-C15</strain>
    </source>
</reference>
<dbReference type="RefSeq" id="WP_148914235.1">
    <property type="nucleotide sequence ID" value="NZ_VSZS01000059.1"/>
</dbReference>
<dbReference type="EMBL" id="VSZS01000059">
    <property type="protein sequence ID" value="TYR33561.1"/>
    <property type="molecule type" value="Genomic_DNA"/>
</dbReference>
<organism evidence="1 2">
    <name type="scientific">Neoaquamicrobium microcysteis</name>
    <dbReference type="NCBI Taxonomy" id="2682781"/>
    <lineage>
        <taxon>Bacteria</taxon>
        <taxon>Pseudomonadati</taxon>
        <taxon>Pseudomonadota</taxon>
        <taxon>Alphaproteobacteria</taxon>
        <taxon>Hyphomicrobiales</taxon>
        <taxon>Phyllobacteriaceae</taxon>
        <taxon>Neoaquamicrobium</taxon>
    </lineage>
</organism>
<gene>
    <name evidence="1" type="ORF">FY036_07520</name>
</gene>
<name>A0A5D4GXG8_9HYPH</name>
<reference evidence="1 2" key="1">
    <citation type="submission" date="2019-08" db="EMBL/GenBank/DDBJ databases">
        <authorList>
            <person name="Seo Y.L."/>
        </authorList>
    </citation>
    <scope>NUCLEOTIDE SEQUENCE [LARGE SCALE GENOMIC DNA]</scope>
    <source>
        <strain evidence="1 2">MaA-C15</strain>
    </source>
</reference>
<sequence length="396" mass="43864">MRRFRIGKSDFEEDGVGLGEALADAYRRKVRPLCLCSKPGSRMYIAKIGDHYIVKRMPLSGGEHDPSCESFESPYELSGLGALLGSAIQLDSQSGMAALKLDFSLSKTGSRAAAAQTGPGSNSVAGETKRLSLLGLLHYLWHEAELTVWTSRWAGKRHWWNVQWHIGEAAKQMIVKGSSLAEILYVPEAFRKEKKEAIEKRRMEALLPAIPPKTGSRRLMVLVGEVKSFDPARTGHKLVVKHMPGFPFMVDDVLHRRILSRCEKEISLWEADDRSHLMAIATFGLNPAGLAIIEETALMVVGENWVPYETIHEKKLVDALAKVSEKSVKGLRYNLPADQPIANALFQHRPSPVALYIVPVGAGEKYEAALEEMIAARPEIGAWVWRVGDGDIPLLP</sequence>
<dbReference type="OrthoDB" id="7439415at2"/>
<evidence type="ECO:0000313" key="2">
    <source>
        <dbReference type="Proteomes" id="UP000323258"/>
    </source>
</evidence>
<dbReference type="Pfam" id="PF06666">
    <property type="entry name" value="DUF1173"/>
    <property type="match status" value="1"/>
</dbReference>